<reference evidence="1 2" key="1">
    <citation type="submission" date="2017-04" db="EMBL/GenBank/DDBJ databases">
        <authorList>
            <person name="Afonso C.L."/>
            <person name="Miller P.J."/>
            <person name="Scott M.A."/>
            <person name="Spackman E."/>
            <person name="Goraichik I."/>
            <person name="Dimitrov K.M."/>
            <person name="Suarez D.L."/>
            <person name="Swayne D.E."/>
        </authorList>
    </citation>
    <scope>NUCLEOTIDE SEQUENCE [LARGE SCALE GENOMIC DNA]</scope>
    <source>
        <strain evidence="1 2">ToBE</strain>
    </source>
</reference>
<dbReference type="Proteomes" id="UP000192569">
    <property type="component" value="Chromosome I"/>
</dbReference>
<sequence length="294" mass="34749">MPSDLESWARLVHSYEEIPQSFKEIAPPELENLSRFKEFPYMILAPEDSWGFRRTNPKLVYLTKDDTVCYLELKGRHLVSKRVPLGSILCLEHGTFLLYSWVKLIYSQNNNQDFLLVEFNSVVEEIFLPFIKTVRQSFLKGPVFYKSVPKTYGDEEKYAFLLREDFKFYNYCRKSLLPEEEVIYCFYQPEVYIRWLYFFKKVICPSHLLLLTRQELILLEERPGLGASSKYGIIRKYIPLNKVDGLRLSQMNIGEIPFLSVEIGLSNNTTFIQLFSPRYQEAFLEMVNKMSLKK</sequence>
<evidence type="ECO:0000313" key="2">
    <source>
        <dbReference type="Proteomes" id="UP000192569"/>
    </source>
</evidence>
<dbReference type="OrthoDB" id="1726797at2"/>
<name>A0A1W1W1D0_9FIRM</name>
<evidence type="ECO:0000313" key="1">
    <source>
        <dbReference type="EMBL" id="SMB99290.1"/>
    </source>
</evidence>
<dbReference type="AlphaFoldDB" id="A0A1W1W1D0"/>
<organism evidence="1 2">
    <name type="scientific">Thermanaeromonas toyohensis ToBE</name>
    <dbReference type="NCBI Taxonomy" id="698762"/>
    <lineage>
        <taxon>Bacteria</taxon>
        <taxon>Bacillati</taxon>
        <taxon>Bacillota</taxon>
        <taxon>Clostridia</taxon>
        <taxon>Neomoorellales</taxon>
        <taxon>Neomoorellaceae</taxon>
        <taxon>Thermanaeromonas</taxon>
    </lineage>
</organism>
<dbReference type="RefSeq" id="WP_084666525.1">
    <property type="nucleotide sequence ID" value="NZ_LT838272.1"/>
</dbReference>
<keyword evidence="2" id="KW-1185">Reference proteome</keyword>
<dbReference type="STRING" id="698762.SAMN00808754_2833"/>
<proteinExistence type="predicted"/>
<protein>
    <submittedName>
        <fullName evidence="1">Uncharacterized protein</fullName>
    </submittedName>
</protein>
<gene>
    <name evidence="1" type="ORF">SAMN00808754_2833</name>
</gene>
<accession>A0A1W1W1D0</accession>
<dbReference type="EMBL" id="LT838272">
    <property type="protein sequence ID" value="SMB99290.1"/>
    <property type="molecule type" value="Genomic_DNA"/>
</dbReference>